<evidence type="ECO:0000256" key="11">
    <source>
        <dbReference type="ARBA" id="ARBA00023136"/>
    </source>
</evidence>
<dbReference type="InterPro" id="IPR001245">
    <property type="entry name" value="Ser-Thr/Tyr_kinase_cat_dom"/>
</dbReference>
<keyword evidence="12 14" id="KW-0675">Receptor</keyword>
<keyword evidence="10 14" id="KW-1133">Transmembrane helix</keyword>
<feature type="domain" description="GS" evidence="16">
    <location>
        <begin position="183"/>
        <end position="216"/>
    </location>
</feature>
<keyword evidence="9 13" id="KW-0067">ATP-binding</keyword>
<dbReference type="RefSeq" id="XP_065656063.1">
    <property type="nucleotide sequence ID" value="XM_065799991.1"/>
</dbReference>
<dbReference type="PANTHER" id="PTHR23255">
    <property type="entry name" value="TRANSFORMING GROWTH FACTOR-BETA RECEPTOR TYPE I AND II"/>
    <property type="match status" value="1"/>
</dbReference>
<keyword evidence="6" id="KW-0732">Signal</keyword>
<gene>
    <name evidence="18" type="primary">LOC100212672</name>
</gene>
<evidence type="ECO:0000256" key="10">
    <source>
        <dbReference type="ARBA" id="ARBA00022989"/>
    </source>
</evidence>
<dbReference type="InterPro" id="IPR017441">
    <property type="entry name" value="Protein_kinase_ATP_BS"/>
</dbReference>
<protein>
    <recommendedName>
        <fullName evidence="14">Serine/threonine-protein kinase receptor</fullName>
        <ecNumber evidence="14">2.7.11.30</ecNumber>
    </recommendedName>
</protein>
<keyword evidence="7 13" id="KW-0547">Nucleotide-binding</keyword>
<accession>A0ABM4C3C7</accession>
<dbReference type="PROSITE" id="PS00107">
    <property type="entry name" value="PROTEIN_KINASE_ATP"/>
    <property type="match status" value="1"/>
</dbReference>
<dbReference type="Pfam" id="PF07714">
    <property type="entry name" value="PK_Tyr_Ser-Thr"/>
    <property type="match status" value="1"/>
</dbReference>
<dbReference type="Proteomes" id="UP001652625">
    <property type="component" value="Chromosome 06"/>
</dbReference>
<dbReference type="InterPro" id="IPR000719">
    <property type="entry name" value="Prot_kinase_dom"/>
</dbReference>
<dbReference type="PRINTS" id="PR00653">
    <property type="entry name" value="ACTIVIN2R"/>
</dbReference>
<dbReference type="PROSITE" id="PS51257">
    <property type="entry name" value="PROKAR_LIPOPROTEIN"/>
    <property type="match status" value="1"/>
</dbReference>
<dbReference type="InterPro" id="IPR003605">
    <property type="entry name" value="GS_dom"/>
</dbReference>
<dbReference type="GeneID" id="100212672"/>
<feature type="binding site" evidence="13">
    <location>
        <position position="244"/>
    </location>
    <ligand>
        <name>ATP</name>
        <dbReference type="ChEBI" id="CHEBI:30616"/>
    </ligand>
</feature>
<dbReference type="PROSITE" id="PS51256">
    <property type="entry name" value="GS"/>
    <property type="match status" value="1"/>
</dbReference>
<organism evidence="17 18">
    <name type="scientific">Hydra vulgaris</name>
    <name type="common">Hydra</name>
    <name type="synonym">Hydra attenuata</name>
    <dbReference type="NCBI Taxonomy" id="6087"/>
    <lineage>
        <taxon>Eukaryota</taxon>
        <taxon>Metazoa</taxon>
        <taxon>Cnidaria</taxon>
        <taxon>Hydrozoa</taxon>
        <taxon>Hydroidolina</taxon>
        <taxon>Anthoathecata</taxon>
        <taxon>Aplanulata</taxon>
        <taxon>Hydridae</taxon>
        <taxon>Hydra</taxon>
    </lineage>
</organism>
<dbReference type="InterPro" id="IPR008271">
    <property type="entry name" value="Ser/Thr_kinase_AS"/>
</dbReference>
<reference evidence="18" key="1">
    <citation type="submission" date="2025-08" db="UniProtKB">
        <authorList>
            <consortium name="RefSeq"/>
        </authorList>
    </citation>
    <scope>IDENTIFICATION</scope>
</reference>
<evidence type="ECO:0000256" key="1">
    <source>
        <dbReference type="ARBA" id="ARBA00004479"/>
    </source>
</evidence>
<dbReference type="PROSITE" id="PS00108">
    <property type="entry name" value="PROTEIN_KINASE_ST"/>
    <property type="match status" value="1"/>
</dbReference>
<proteinExistence type="inferred from homology"/>
<feature type="domain" description="Protein kinase" evidence="15">
    <location>
        <begin position="217"/>
        <end position="506"/>
    </location>
</feature>
<evidence type="ECO:0000256" key="5">
    <source>
        <dbReference type="ARBA" id="ARBA00022692"/>
    </source>
</evidence>
<evidence type="ECO:0000256" key="14">
    <source>
        <dbReference type="RuleBase" id="RU361271"/>
    </source>
</evidence>
<comment type="subcellular location">
    <subcellularLocation>
        <location evidence="1 14">Membrane</location>
        <topology evidence="1 14">Single-pass type I membrane protein</topology>
    </subcellularLocation>
</comment>
<evidence type="ECO:0000313" key="18">
    <source>
        <dbReference type="RefSeq" id="XP_065656063.1"/>
    </source>
</evidence>
<dbReference type="SMART" id="SM00467">
    <property type="entry name" value="GS"/>
    <property type="match status" value="1"/>
</dbReference>
<comment type="catalytic activity">
    <reaction evidence="14">
        <text>L-threonyl-[receptor-protein] + ATP = O-phospho-L-threonyl-[receptor-protein] + ADP + H(+)</text>
        <dbReference type="Rhea" id="RHEA:44880"/>
        <dbReference type="Rhea" id="RHEA-COMP:11024"/>
        <dbReference type="Rhea" id="RHEA-COMP:11025"/>
        <dbReference type="ChEBI" id="CHEBI:15378"/>
        <dbReference type="ChEBI" id="CHEBI:30013"/>
        <dbReference type="ChEBI" id="CHEBI:30616"/>
        <dbReference type="ChEBI" id="CHEBI:61977"/>
        <dbReference type="ChEBI" id="CHEBI:456216"/>
        <dbReference type="EC" id="2.7.11.30"/>
    </reaction>
</comment>
<evidence type="ECO:0000259" key="16">
    <source>
        <dbReference type="PROSITE" id="PS51256"/>
    </source>
</evidence>
<evidence type="ECO:0000256" key="7">
    <source>
        <dbReference type="ARBA" id="ARBA00022741"/>
    </source>
</evidence>
<dbReference type="Gene3D" id="3.30.200.20">
    <property type="entry name" value="Phosphorylase Kinase, domain 1"/>
    <property type="match status" value="1"/>
</dbReference>
<keyword evidence="3 14" id="KW-0723">Serine/threonine-protein kinase</keyword>
<keyword evidence="17" id="KW-1185">Reference proteome</keyword>
<dbReference type="SUPFAM" id="SSF56112">
    <property type="entry name" value="Protein kinase-like (PK-like)"/>
    <property type="match status" value="1"/>
</dbReference>
<keyword evidence="14" id="KW-0460">Magnesium</keyword>
<keyword evidence="14" id="KW-0464">Manganese</keyword>
<keyword evidence="5 14" id="KW-0812">Transmembrane</keyword>
<evidence type="ECO:0000256" key="6">
    <source>
        <dbReference type="ARBA" id="ARBA00022729"/>
    </source>
</evidence>
<dbReference type="SMART" id="SM00220">
    <property type="entry name" value="S_TKc"/>
    <property type="match status" value="1"/>
</dbReference>
<evidence type="ECO:0000256" key="8">
    <source>
        <dbReference type="ARBA" id="ARBA00022777"/>
    </source>
</evidence>
<sequence length="519" mass="58933">MYTKVVLGTLIVFACVGIKHFAFEKVAQCYCNNVDFTGLPHRKCVNNICVGDETLEETVCYASLEIDYSIEKGCTTPSLCYKEKQTPVHDRVFECCETNLCNFNLTEETMKYFKMYEKNTQSTILTAKQTESKPSTTQVAISIAIPLSTFFIICSIIALYVHKVRKKRAIRLILGKTRQRLLQEEMDLNELSLVDITSSGSGAGLPLLVQRTIARQIILHECIGRGGFGDVYRGTWNEQDVAVKIFSTNEEASWFREYQIYQTTMLRHENILGFIAADSKDTGACTQLWLVSEFHKLGSLFDFLHTNTVSLEELFVMAISIVNGLAHLHTEVIGTQGKPAMAHRDMKSRNILVKNNKTCCIADLGLSVLHTSFNDKVDMPNTSKIGTVRYQPPEILCGSFDVQNFESYRQADIYSLGLCFWEIFRRTDIGTGQIHSYELPYFDAVSSDPSFEEMNDVVCRQNKRPLLDESWHQDEKLKAMVKLLSECWYNDSAARLSALRIKKTLLTLSKDICTNIKQK</sequence>
<evidence type="ECO:0000256" key="9">
    <source>
        <dbReference type="ARBA" id="ARBA00022840"/>
    </source>
</evidence>
<evidence type="ECO:0000256" key="12">
    <source>
        <dbReference type="ARBA" id="ARBA00023170"/>
    </source>
</evidence>
<feature type="transmembrane region" description="Helical" evidence="14">
    <location>
        <begin position="139"/>
        <end position="161"/>
    </location>
</feature>
<comment type="cofactor">
    <cofactor evidence="14">
        <name>Mg(2+)</name>
        <dbReference type="ChEBI" id="CHEBI:18420"/>
    </cofactor>
    <cofactor evidence="14">
        <name>Mn(2+)</name>
        <dbReference type="ChEBI" id="CHEBI:29035"/>
    </cofactor>
</comment>
<evidence type="ECO:0000259" key="15">
    <source>
        <dbReference type="PROSITE" id="PS50011"/>
    </source>
</evidence>
<dbReference type="EC" id="2.7.11.30" evidence="14"/>
<comment type="similarity">
    <text evidence="2 14">Belongs to the protein kinase superfamily. TKL Ser/Thr protein kinase family. TGFB receptor subfamily.</text>
</comment>
<dbReference type="PROSITE" id="PS50011">
    <property type="entry name" value="PROTEIN_KINASE_DOM"/>
    <property type="match status" value="1"/>
</dbReference>
<dbReference type="Gene3D" id="1.10.510.10">
    <property type="entry name" value="Transferase(Phosphotransferase) domain 1"/>
    <property type="match status" value="1"/>
</dbReference>
<keyword evidence="11 14" id="KW-0472">Membrane</keyword>
<keyword evidence="8 14" id="KW-0418">Kinase</keyword>
<evidence type="ECO:0000256" key="3">
    <source>
        <dbReference type="ARBA" id="ARBA00022527"/>
    </source>
</evidence>
<name>A0ABM4C3C7_HYDVU</name>
<evidence type="ECO:0000313" key="17">
    <source>
        <dbReference type="Proteomes" id="UP001652625"/>
    </source>
</evidence>
<dbReference type="Pfam" id="PF08515">
    <property type="entry name" value="TGF_beta_GS"/>
    <property type="match status" value="1"/>
</dbReference>
<dbReference type="PANTHER" id="PTHR23255:SF71">
    <property type="entry name" value="RECEPTOR PROTEIN SERINE_THREONINE KINASE"/>
    <property type="match status" value="1"/>
</dbReference>
<dbReference type="InterPro" id="IPR000333">
    <property type="entry name" value="TGFB_receptor"/>
</dbReference>
<evidence type="ECO:0000256" key="2">
    <source>
        <dbReference type="ARBA" id="ARBA00009605"/>
    </source>
</evidence>
<dbReference type="InterPro" id="IPR011009">
    <property type="entry name" value="Kinase-like_dom_sf"/>
</dbReference>
<keyword evidence="14" id="KW-0479">Metal-binding</keyword>
<keyword evidence="4 14" id="KW-0808">Transferase</keyword>
<evidence type="ECO:0000256" key="13">
    <source>
        <dbReference type="PROSITE-ProRule" id="PRU10141"/>
    </source>
</evidence>
<evidence type="ECO:0000256" key="4">
    <source>
        <dbReference type="ARBA" id="ARBA00022679"/>
    </source>
</evidence>